<gene>
    <name evidence="2" type="ORF">GAK31_01788</name>
</gene>
<dbReference type="Proteomes" id="UP000487117">
    <property type="component" value="Unassembled WGS sequence"/>
</dbReference>
<sequence length="84" mass="9253">MGNYDGLMTVPGIPGGSGVRRRTKLNGRLHSQGRRLLRCPRAFRAHPMDDDPYPPAPRQALLLSASRHHKHPPSLPPTGDDARV</sequence>
<evidence type="ECO:0000313" key="2">
    <source>
        <dbReference type="EMBL" id="KAF1016298.1"/>
    </source>
</evidence>
<dbReference type="AlphaFoldDB" id="A0A7V8FID1"/>
<name>A0A7V8FID1_STEMA</name>
<dbReference type="EMBL" id="WNDS01000002">
    <property type="protein sequence ID" value="KAF1016298.1"/>
    <property type="molecule type" value="Genomic_DNA"/>
</dbReference>
<proteinExistence type="predicted"/>
<feature type="region of interest" description="Disordered" evidence="1">
    <location>
        <begin position="1"/>
        <end position="84"/>
    </location>
</feature>
<protein>
    <submittedName>
        <fullName evidence="2">Uncharacterized protein</fullName>
    </submittedName>
</protein>
<feature type="compositionally biased region" description="Basic residues" evidence="1">
    <location>
        <begin position="19"/>
        <end position="44"/>
    </location>
</feature>
<evidence type="ECO:0000313" key="3">
    <source>
        <dbReference type="Proteomes" id="UP000487117"/>
    </source>
</evidence>
<evidence type="ECO:0000256" key="1">
    <source>
        <dbReference type="SAM" id="MobiDB-lite"/>
    </source>
</evidence>
<reference evidence="3" key="1">
    <citation type="journal article" date="2020" name="MBio">
        <title>Horizontal gene transfer to a defensive symbiont with a reduced genome amongst a multipartite beetle microbiome.</title>
        <authorList>
            <person name="Waterworth S.C."/>
            <person name="Florez L.V."/>
            <person name="Rees E.R."/>
            <person name="Hertweck C."/>
            <person name="Kaltenpoth M."/>
            <person name="Kwan J.C."/>
        </authorList>
    </citation>
    <scope>NUCLEOTIDE SEQUENCE [LARGE SCALE GENOMIC DNA]</scope>
</reference>
<accession>A0A7V8FID1</accession>
<comment type="caution">
    <text evidence="2">The sequence shown here is derived from an EMBL/GenBank/DDBJ whole genome shotgun (WGS) entry which is preliminary data.</text>
</comment>
<organism evidence="2 3">
    <name type="scientific">Stenotrophomonas maltophilia</name>
    <name type="common">Pseudomonas maltophilia</name>
    <name type="synonym">Xanthomonas maltophilia</name>
    <dbReference type="NCBI Taxonomy" id="40324"/>
    <lineage>
        <taxon>Bacteria</taxon>
        <taxon>Pseudomonadati</taxon>
        <taxon>Pseudomonadota</taxon>
        <taxon>Gammaproteobacteria</taxon>
        <taxon>Lysobacterales</taxon>
        <taxon>Lysobacteraceae</taxon>
        <taxon>Stenotrophomonas</taxon>
        <taxon>Stenotrophomonas maltophilia group</taxon>
    </lineage>
</organism>